<name>A0A918FAR8_9DEIO</name>
<comment type="caution">
    <text evidence="2">The sequence shown here is derived from an EMBL/GenBank/DDBJ whole genome shotgun (WGS) entry which is preliminary data.</text>
</comment>
<organism evidence="2 3">
    <name type="scientific">Deinococcus ruber</name>
    <dbReference type="NCBI Taxonomy" id="1848197"/>
    <lineage>
        <taxon>Bacteria</taxon>
        <taxon>Thermotogati</taxon>
        <taxon>Deinococcota</taxon>
        <taxon>Deinococci</taxon>
        <taxon>Deinococcales</taxon>
        <taxon>Deinococcaceae</taxon>
        <taxon>Deinococcus</taxon>
    </lineage>
</organism>
<gene>
    <name evidence="2" type="ORF">GCM10008957_31950</name>
</gene>
<protein>
    <submittedName>
        <fullName evidence="2">Uncharacterized protein</fullName>
    </submittedName>
</protein>
<feature type="chain" id="PRO_5037655461" evidence="1">
    <location>
        <begin position="23"/>
        <end position="131"/>
    </location>
</feature>
<evidence type="ECO:0000256" key="1">
    <source>
        <dbReference type="SAM" id="SignalP"/>
    </source>
</evidence>
<dbReference type="AlphaFoldDB" id="A0A918FAR8"/>
<sequence length="131" mass="12893">MAKQSVGSLNSMLSALSALFTATSTIEIYAGTQPANVATAISTQTKLVTLSMSAPAFGAPANAVLTANAIANGTAIASGTATFARIKDGSGTAIMDLSVGTTGAEINFNSTAFVSGGVISITSMTLTQPGL</sequence>
<evidence type="ECO:0000313" key="3">
    <source>
        <dbReference type="Proteomes" id="UP000603865"/>
    </source>
</evidence>
<keyword evidence="3" id="KW-1185">Reference proteome</keyword>
<dbReference type="Proteomes" id="UP000603865">
    <property type="component" value="Unassembled WGS sequence"/>
</dbReference>
<accession>A0A918FAR8</accession>
<reference evidence="2" key="1">
    <citation type="journal article" date="2014" name="Int. J. Syst. Evol. Microbiol.">
        <title>Complete genome sequence of Corynebacterium casei LMG S-19264T (=DSM 44701T), isolated from a smear-ripened cheese.</title>
        <authorList>
            <consortium name="US DOE Joint Genome Institute (JGI-PGF)"/>
            <person name="Walter F."/>
            <person name="Albersmeier A."/>
            <person name="Kalinowski J."/>
            <person name="Ruckert C."/>
        </authorList>
    </citation>
    <scope>NUCLEOTIDE SEQUENCE</scope>
    <source>
        <strain evidence="2">JCM 31311</strain>
    </source>
</reference>
<feature type="signal peptide" evidence="1">
    <location>
        <begin position="1"/>
        <end position="22"/>
    </location>
</feature>
<evidence type="ECO:0000313" key="2">
    <source>
        <dbReference type="EMBL" id="GGR16923.1"/>
    </source>
</evidence>
<reference evidence="2" key="2">
    <citation type="submission" date="2020-09" db="EMBL/GenBank/DDBJ databases">
        <authorList>
            <person name="Sun Q."/>
            <person name="Ohkuma M."/>
        </authorList>
    </citation>
    <scope>NUCLEOTIDE SEQUENCE</scope>
    <source>
        <strain evidence="2">JCM 31311</strain>
    </source>
</reference>
<keyword evidence="1" id="KW-0732">Signal</keyword>
<proteinExistence type="predicted"/>
<dbReference type="EMBL" id="BMQL01000019">
    <property type="protein sequence ID" value="GGR16923.1"/>
    <property type="molecule type" value="Genomic_DNA"/>
</dbReference>
<dbReference type="RefSeq" id="WP_189091521.1">
    <property type="nucleotide sequence ID" value="NZ_BMQL01000019.1"/>
</dbReference>